<dbReference type="InterPro" id="IPR002104">
    <property type="entry name" value="Integrase_catalytic"/>
</dbReference>
<dbReference type="SUPFAM" id="SSF56349">
    <property type="entry name" value="DNA breaking-rejoining enzymes"/>
    <property type="match status" value="1"/>
</dbReference>
<evidence type="ECO:0000313" key="3">
    <source>
        <dbReference type="EMBL" id="MFA0792483.1"/>
    </source>
</evidence>
<dbReference type="EMBL" id="JBGMEL010000027">
    <property type="protein sequence ID" value="MFA0792483.1"/>
    <property type="molecule type" value="Genomic_DNA"/>
</dbReference>
<dbReference type="Proteomes" id="UP001569414">
    <property type="component" value="Unassembled WGS sequence"/>
</dbReference>
<name>A0ABV4NTM4_9GAMM</name>
<protein>
    <submittedName>
        <fullName evidence="3">Tyrosine-type recombinase/integrase</fullName>
    </submittedName>
</protein>
<dbReference type="Pfam" id="PF00589">
    <property type="entry name" value="Phage_integrase"/>
    <property type="match status" value="1"/>
</dbReference>
<keyword evidence="1" id="KW-0233">DNA recombination</keyword>
<reference evidence="3 4" key="1">
    <citation type="submission" date="2024-08" db="EMBL/GenBank/DDBJ databases">
        <authorList>
            <person name="Ishaq N."/>
        </authorList>
    </citation>
    <scope>NUCLEOTIDE SEQUENCE [LARGE SCALE GENOMIC DNA]</scope>
    <source>
        <strain evidence="3 4">JCM 30400</strain>
    </source>
</reference>
<dbReference type="RefSeq" id="WP_371844884.1">
    <property type="nucleotide sequence ID" value="NZ_JBGMEL010000027.1"/>
</dbReference>
<evidence type="ECO:0000256" key="1">
    <source>
        <dbReference type="ARBA" id="ARBA00023172"/>
    </source>
</evidence>
<sequence length="112" mass="13183">MLSHTPKQRRTGKTKEHICQVSLDRLSDMFTEVRNASGLYIGLPKNQTPPSFHEVRNLASDRFKRMGYDVKSVQQLMAHTDERVTQSYQARHGIDYEEINIYLNEQVIRREF</sequence>
<evidence type="ECO:0000259" key="2">
    <source>
        <dbReference type="Pfam" id="PF00589"/>
    </source>
</evidence>
<evidence type="ECO:0000313" key="4">
    <source>
        <dbReference type="Proteomes" id="UP001569414"/>
    </source>
</evidence>
<feature type="domain" description="Tyr recombinase" evidence="2">
    <location>
        <begin position="24"/>
        <end position="90"/>
    </location>
</feature>
<dbReference type="InterPro" id="IPR013762">
    <property type="entry name" value="Integrase-like_cat_sf"/>
</dbReference>
<dbReference type="InterPro" id="IPR011010">
    <property type="entry name" value="DNA_brk_join_enz"/>
</dbReference>
<comment type="caution">
    <text evidence="3">The sequence shown here is derived from an EMBL/GenBank/DDBJ whole genome shotgun (WGS) entry which is preliminary data.</text>
</comment>
<dbReference type="Gene3D" id="1.10.443.10">
    <property type="entry name" value="Intergrase catalytic core"/>
    <property type="match status" value="1"/>
</dbReference>
<gene>
    <name evidence="3" type="ORF">ACCI51_18245</name>
</gene>
<keyword evidence="4" id="KW-1185">Reference proteome</keyword>
<accession>A0ABV4NTM4</accession>
<organism evidence="3 4">
    <name type="scientific">Microbulbifer echini</name>
    <dbReference type="NCBI Taxonomy" id="1529067"/>
    <lineage>
        <taxon>Bacteria</taxon>
        <taxon>Pseudomonadati</taxon>
        <taxon>Pseudomonadota</taxon>
        <taxon>Gammaproteobacteria</taxon>
        <taxon>Cellvibrionales</taxon>
        <taxon>Microbulbiferaceae</taxon>
        <taxon>Microbulbifer</taxon>
    </lineage>
</organism>
<proteinExistence type="predicted"/>